<dbReference type="PROSITE" id="PS50977">
    <property type="entry name" value="HTH_TETR_2"/>
    <property type="match status" value="1"/>
</dbReference>
<dbReference type="InterPro" id="IPR001647">
    <property type="entry name" value="HTH_TetR"/>
</dbReference>
<dbReference type="InterPro" id="IPR036271">
    <property type="entry name" value="Tet_transcr_reg_TetR-rel_C_sf"/>
</dbReference>
<accession>A0A6I3JC52</accession>
<dbReference type="GO" id="GO:0000976">
    <property type="term" value="F:transcription cis-regulatory region binding"/>
    <property type="evidence" value="ECO:0007669"/>
    <property type="project" value="TreeGrafter"/>
</dbReference>
<dbReference type="AlphaFoldDB" id="A0A6I3JC52"/>
<proteinExistence type="predicted"/>
<dbReference type="EMBL" id="WLCI01000012">
    <property type="protein sequence ID" value="MTB95704.1"/>
    <property type="molecule type" value="Genomic_DNA"/>
</dbReference>
<dbReference type="PANTHER" id="PTHR30055">
    <property type="entry name" value="HTH-TYPE TRANSCRIPTIONAL REGULATOR RUTR"/>
    <property type="match status" value="1"/>
</dbReference>
<dbReference type="Pfam" id="PF13305">
    <property type="entry name" value="TetR_C_33"/>
    <property type="match status" value="1"/>
</dbReference>
<name>A0A6I3JC52_9ACTN</name>
<keyword evidence="2" id="KW-1185">Reference proteome</keyword>
<dbReference type="InterPro" id="IPR009057">
    <property type="entry name" value="Homeodomain-like_sf"/>
</dbReference>
<evidence type="ECO:0000313" key="1">
    <source>
        <dbReference type="EMBL" id="MTB95704.1"/>
    </source>
</evidence>
<protein>
    <submittedName>
        <fullName evidence="1">TetR family transcriptional regulator</fullName>
    </submittedName>
</protein>
<dbReference type="Gene3D" id="1.10.357.10">
    <property type="entry name" value="Tetracycline Repressor, domain 2"/>
    <property type="match status" value="1"/>
</dbReference>
<comment type="caution">
    <text evidence="1">The sequence shown here is derived from an EMBL/GenBank/DDBJ whole genome shotgun (WGS) entry which is preliminary data.</text>
</comment>
<dbReference type="SUPFAM" id="SSF48498">
    <property type="entry name" value="Tetracyclin repressor-like, C-terminal domain"/>
    <property type="match status" value="1"/>
</dbReference>
<dbReference type="GO" id="GO:0003700">
    <property type="term" value="F:DNA-binding transcription factor activity"/>
    <property type="evidence" value="ECO:0007669"/>
    <property type="project" value="TreeGrafter"/>
</dbReference>
<evidence type="ECO:0000313" key="2">
    <source>
        <dbReference type="Proteomes" id="UP000433406"/>
    </source>
</evidence>
<gene>
    <name evidence="1" type="ORF">GGQ22_11460</name>
</gene>
<dbReference type="Pfam" id="PF00440">
    <property type="entry name" value="TetR_N"/>
    <property type="match status" value="1"/>
</dbReference>
<dbReference type="InterPro" id="IPR050109">
    <property type="entry name" value="HTH-type_TetR-like_transc_reg"/>
</dbReference>
<organism evidence="1 2">
    <name type="scientific">Nocardioides marmotae</name>
    <dbReference type="NCBI Taxonomy" id="2663857"/>
    <lineage>
        <taxon>Bacteria</taxon>
        <taxon>Bacillati</taxon>
        <taxon>Actinomycetota</taxon>
        <taxon>Actinomycetes</taxon>
        <taxon>Propionibacteriales</taxon>
        <taxon>Nocardioidaceae</taxon>
        <taxon>Nocardioides</taxon>
    </lineage>
</organism>
<dbReference type="SUPFAM" id="SSF46689">
    <property type="entry name" value="Homeodomain-like"/>
    <property type="match status" value="1"/>
</dbReference>
<dbReference type="RefSeq" id="WP_154615181.1">
    <property type="nucleotide sequence ID" value="NZ_CP053660.1"/>
</dbReference>
<dbReference type="Proteomes" id="UP000433406">
    <property type="component" value="Unassembled WGS sequence"/>
</dbReference>
<dbReference type="PRINTS" id="PR00455">
    <property type="entry name" value="HTHTETR"/>
</dbReference>
<dbReference type="InterPro" id="IPR025996">
    <property type="entry name" value="MT1864/Rv1816-like_C"/>
</dbReference>
<sequence>MSRSSSGYHHGDLRRALLDAGTELLEEQAPARVSLREVARRAGVSHAAPYHHFGDRGGLLKAIGDACMADFLARQEGAAAAESDPAERLVAVGEAYVSFAAERPHAFALVFDPELCPPQDPGPERGPLIARNEALLAECVAAWLADRGRAAEDLEALGTAFWGTVHGLATLVGERQLERAQVGPALRALVR</sequence>
<reference evidence="1 2" key="1">
    <citation type="submission" date="2019-10" db="EMBL/GenBank/DDBJ databases">
        <title>Nocardioides novel species isolated from the excrement of Marmot.</title>
        <authorList>
            <person name="Zhang G."/>
        </authorList>
    </citation>
    <scope>NUCLEOTIDE SEQUENCE [LARGE SCALE GENOMIC DNA]</scope>
    <source>
        <strain evidence="2">zg-579</strain>
    </source>
</reference>
<dbReference type="PANTHER" id="PTHR30055:SF220">
    <property type="entry name" value="TETR-FAMILY REGULATORY PROTEIN"/>
    <property type="match status" value="1"/>
</dbReference>